<evidence type="ECO:0000313" key="3">
    <source>
        <dbReference type="Proteomes" id="UP000186336"/>
    </source>
</evidence>
<keyword evidence="1" id="KW-1133">Transmembrane helix</keyword>
<accession>A0A1P8N1Z1</accession>
<dbReference type="KEGG" id="tom:BWR18_20990"/>
<name>A0A1P8N1Z1_9RHOB</name>
<geneLocation type="plasmid" evidence="2 3">
    <name>pDOK1-4-6</name>
</geneLocation>
<keyword evidence="2" id="KW-0614">Plasmid</keyword>
<organism evidence="2 3">
    <name type="scientific">Tateyamaria omphalii</name>
    <dbReference type="NCBI Taxonomy" id="299262"/>
    <lineage>
        <taxon>Bacteria</taxon>
        <taxon>Pseudomonadati</taxon>
        <taxon>Pseudomonadota</taxon>
        <taxon>Alphaproteobacteria</taxon>
        <taxon>Rhodobacterales</taxon>
        <taxon>Roseobacteraceae</taxon>
        <taxon>Tateyamaria</taxon>
    </lineage>
</organism>
<evidence type="ECO:0000313" key="2">
    <source>
        <dbReference type="EMBL" id="APX14325.1"/>
    </source>
</evidence>
<keyword evidence="3" id="KW-1185">Reference proteome</keyword>
<proteinExistence type="predicted"/>
<keyword evidence="1" id="KW-0472">Membrane</keyword>
<dbReference type="EMBL" id="CP019318">
    <property type="protein sequence ID" value="APX14325.1"/>
    <property type="molecule type" value="Genomic_DNA"/>
</dbReference>
<feature type="transmembrane region" description="Helical" evidence="1">
    <location>
        <begin position="50"/>
        <end position="70"/>
    </location>
</feature>
<keyword evidence="1" id="KW-0812">Transmembrane</keyword>
<dbReference type="RefSeq" id="WP_076630891.1">
    <property type="nucleotide sequence ID" value="NZ_CP019318.1"/>
</dbReference>
<protein>
    <submittedName>
        <fullName evidence="2">Uncharacterized protein</fullName>
    </submittedName>
</protein>
<dbReference type="AlphaFoldDB" id="A0A1P8N1Z1"/>
<dbReference type="Proteomes" id="UP000186336">
    <property type="component" value="Plasmid pDOK1-4-6"/>
</dbReference>
<reference evidence="2 3" key="1">
    <citation type="submission" date="2017-01" db="EMBL/GenBank/DDBJ databases">
        <title>Complete genome of Tateyamaria omphalii DOK1-4 isolated from seawater in Dokdo.</title>
        <authorList>
            <person name="Kim J.H."/>
            <person name="Chi W.-J."/>
        </authorList>
    </citation>
    <scope>NUCLEOTIDE SEQUENCE [LARGE SCALE GENOMIC DNA]</scope>
    <source>
        <strain evidence="2 3">DOK1-4</strain>
        <plasmid evidence="2 3">pDOK1-4-6</plasmid>
    </source>
</reference>
<sequence length="91" mass="10321">MMLAIGLFVLFELLNQKIRHPNELQSRFNIVPIGVVPHLDTRAERIRRRILKVVAMLAVVALVPAGLYYVHTEVMPLEIIANKILARLGLI</sequence>
<gene>
    <name evidence="2" type="ORF">BWR18_20990</name>
</gene>
<evidence type="ECO:0000256" key="1">
    <source>
        <dbReference type="SAM" id="Phobius"/>
    </source>
</evidence>